<organism evidence="4 5">
    <name type="scientific">Tieghemostelium lacteum</name>
    <name type="common">Slime mold</name>
    <name type="synonym">Dictyostelium lacteum</name>
    <dbReference type="NCBI Taxonomy" id="361077"/>
    <lineage>
        <taxon>Eukaryota</taxon>
        <taxon>Amoebozoa</taxon>
        <taxon>Evosea</taxon>
        <taxon>Eumycetozoa</taxon>
        <taxon>Dictyostelia</taxon>
        <taxon>Dictyosteliales</taxon>
        <taxon>Raperosteliaceae</taxon>
        <taxon>Tieghemostelium</taxon>
    </lineage>
</organism>
<sequence length="604" mass="68175">MKFVVTVILLVCICTFSFKTIVADKIVNGDDWEIPSWAGVSQNSGFFSEERDSSVAVNVGVFDVAWRQVNPSKDTYTFTSTATVKGMSFSSFSTQNQTTNAFWMRIWNSGVDWAPTYIPTLCQVSSIGVDYDNDPHLPIWNACVWGEMKKMYTYIFKTLNMRADNRLKFIYVPGAFNWCEFDFTEIGNYSTATGYTYQQFNTWFQQAMQDLVDIFGDYSYKLVYTGEDYPFDVESWPQAKNLLAKDAVSKGMGIRNGITEVFNFHLAEIPAYGVTIDTNTGYLIFNQSWPLQMNPNRVIGTENECFKDCGFTVSNANLFYAIKMSNLKALQMGVNWLYLVPGPSYMTTYPELYNWLRYSLGKQGNSAFDSWVALRSAQDLFWADDDSINWPNKPYIKNLERFLYQRDMAPGAYTRVGTLLKKDIYGSSNTDNGQAYEGLRTNMANGNNSMVFFVDDTFIKGNSGDIQIKVSFLDGGSTQFKLQYMNTNSQLTNSSTVQVNATQTYKTYTFEFTNINFSNQMSPGNSDFKILNLGPGDLEVQFVRVVKMQALPPVTPTTTTTTTGGDSTPSSTTSSKLDISASNSNFNVNFVLILSILSILYLFK</sequence>
<feature type="signal peptide" evidence="3">
    <location>
        <begin position="1"/>
        <end position="23"/>
    </location>
</feature>
<evidence type="ECO:0000313" key="5">
    <source>
        <dbReference type="Proteomes" id="UP000076078"/>
    </source>
</evidence>
<accession>A0A151Z2Q3</accession>
<evidence type="ECO:0000256" key="1">
    <source>
        <dbReference type="SAM" id="MobiDB-lite"/>
    </source>
</evidence>
<protein>
    <submittedName>
        <fullName evidence="4">Uncharacterized protein</fullName>
    </submittedName>
</protein>
<keyword evidence="2" id="KW-1133">Transmembrane helix</keyword>
<proteinExistence type="predicted"/>
<dbReference type="OMA" id="FWMRIWN"/>
<reference evidence="4 5" key="1">
    <citation type="submission" date="2015-12" db="EMBL/GenBank/DDBJ databases">
        <title>Dictyostelia acquired genes for synthesis and detection of signals that induce cell-type specialization by lateral gene transfer from prokaryotes.</title>
        <authorList>
            <person name="Gloeckner G."/>
            <person name="Schaap P."/>
        </authorList>
    </citation>
    <scope>NUCLEOTIDE SEQUENCE [LARGE SCALE GENOMIC DNA]</scope>
    <source>
        <strain evidence="4 5">TK</strain>
    </source>
</reference>
<feature type="chain" id="PRO_5007592793" evidence="3">
    <location>
        <begin position="24"/>
        <end position="604"/>
    </location>
</feature>
<gene>
    <name evidence="4" type="ORF">DLAC_10921</name>
</gene>
<evidence type="ECO:0000256" key="2">
    <source>
        <dbReference type="SAM" id="Phobius"/>
    </source>
</evidence>
<keyword evidence="2" id="KW-0812">Transmembrane</keyword>
<dbReference type="InParanoid" id="A0A151Z2Q3"/>
<evidence type="ECO:0000256" key="3">
    <source>
        <dbReference type="SAM" id="SignalP"/>
    </source>
</evidence>
<name>A0A151Z2Q3_TIELA</name>
<comment type="caution">
    <text evidence="4">The sequence shown here is derived from an EMBL/GenBank/DDBJ whole genome shotgun (WGS) entry which is preliminary data.</text>
</comment>
<dbReference type="Proteomes" id="UP000076078">
    <property type="component" value="Unassembled WGS sequence"/>
</dbReference>
<dbReference type="AlphaFoldDB" id="A0A151Z2Q3"/>
<feature type="compositionally biased region" description="Low complexity" evidence="1">
    <location>
        <begin position="556"/>
        <end position="575"/>
    </location>
</feature>
<keyword evidence="3" id="KW-0732">Signal</keyword>
<feature type="transmembrane region" description="Helical" evidence="2">
    <location>
        <begin position="586"/>
        <end position="603"/>
    </location>
</feature>
<keyword evidence="2" id="KW-0472">Membrane</keyword>
<dbReference type="OrthoDB" id="15252at2759"/>
<evidence type="ECO:0000313" key="4">
    <source>
        <dbReference type="EMBL" id="KYQ88236.1"/>
    </source>
</evidence>
<feature type="region of interest" description="Disordered" evidence="1">
    <location>
        <begin position="554"/>
        <end position="576"/>
    </location>
</feature>
<dbReference type="EMBL" id="LODT01000051">
    <property type="protein sequence ID" value="KYQ88236.1"/>
    <property type="molecule type" value="Genomic_DNA"/>
</dbReference>
<keyword evidence="5" id="KW-1185">Reference proteome</keyword>